<evidence type="ECO:0000259" key="8">
    <source>
        <dbReference type="PROSITE" id="PS50156"/>
    </source>
</evidence>
<evidence type="ECO:0000256" key="4">
    <source>
        <dbReference type="ARBA" id="ARBA00022692"/>
    </source>
</evidence>
<dbReference type="SUPFAM" id="SSF82866">
    <property type="entry name" value="Multidrug efflux transporter AcrB transmembrane domain"/>
    <property type="match status" value="2"/>
</dbReference>
<accession>A0ABV1G3V2</accession>
<keyword evidence="3" id="KW-1003">Cell membrane</keyword>
<reference evidence="9 10" key="1">
    <citation type="submission" date="2024-03" db="EMBL/GenBank/DDBJ databases">
        <title>Human intestinal bacterial collection.</title>
        <authorList>
            <person name="Pauvert C."/>
            <person name="Hitch T.C.A."/>
            <person name="Clavel T."/>
        </authorList>
    </citation>
    <scope>NUCLEOTIDE SEQUENCE [LARGE SCALE GENOMIC DNA]</scope>
    <source>
        <strain evidence="9 10">CLA-AA-H192</strain>
    </source>
</reference>
<dbReference type="Gene3D" id="1.20.1640.10">
    <property type="entry name" value="Multidrug efflux transporter AcrB transmembrane domain"/>
    <property type="match status" value="2"/>
</dbReference>
<keyword evidence="6 7" id="KW-0472">Membrane</keyword>
<evidence type="ECO:0000256" key="2">
    <source>
        <dbReference type="ARBA" id="ARBA00010157"/>
    </source>
</evidence>
<dbReference type="InterPro" id="IPR000731">
    <property type="entry name" value="SSD"/>
</dbReference>
<dbReference type="PANTHER" id="PTHR33406:SF6">
    <property type="entry name" value="MEMBRANE PROTEIN YDGH-RELATED"/>
    <property type="match status" value="1"/>
</dbReference>
<comment type="subcellular location">
    <subcellularLocation>
        <location evidence="1">Cell membrane</location>
        <topology evidence="1">Multi-pass membrane protein</topology>
    </subcellularLocation>
</comment>
<organism evidence="9 10">
    <name type="scientific">Faecousia intestinalis</name>
    <dbReference type="NCBI Taxonomy" id="3133167"/>
    <lineage>
        <taxon>Bacteria</taxon>
        <taxon>Bacillati</taxon>
        <taxon>Bacillota</taxon>
        <taxon>Clostridia</taxon>
        <taxon>Eubacteriales</taxon>
        <taxon>Oscillospiraceae</taxon>
        <taxon>Faecousia</taxon>
    </lineage>
</organism>
<evidence type="ECO:0000313" key="9">
    <source>
        <dbReference type="EMBL" id="MEQ2510094.1"/>
    </source>
</evidence>
<comment type="caution">
    <text evidence="9">The sequence shown here is derived from an EMBL/GenBank/DDBJ whole genome shotgun (WGS) entry which is preliminary data.</text>
</comment>
<dbReference type="InterPro" id="IPR004869">
    <property type="entry name" value="MMPL_dom"/>
</dbReference>
<evidence type="ECO:0000313" key="10">
    <source>
        <dbReference type="Proteomes" id="UP001491552"/>
    </source>
</evidence>
<feature type="domain" description="SSD" evidence="8">
    <location>
        <begin position="544"/>
        <end position="673"/>
    </location>
</feature>
<dbReference type="PANTHER" id="PTHR33406">
    <property type="entry name" value="MEMBRANE PROTEIN MJ1562-RELATED"/>
    <property type="match status" value="1"/>
</dbReference>
<feature type="transmembrane region" description="Helical" evidence="7">
    <location>
        <begin position="307"/>
        <end position="326"/>
    </location>
</feature>
<dbReference type="InterPro" id="IPR050545">
    <property type="entry name" value="Mycobact_MmpL"/>
</dbReference>
<protein>
    <submittedName>
        <fullName evidence="9">MMPL family transporter</fullName>
    </submittedName>
</protein>
<evidence type="ECO:0000256" key="5">
    <source>
        <dbReference type="ARBA" id="ARBA00022989"/>
    </source>
</evidence>
<proteinExistence type="inferred from homology"/>
<gene>
    <name evidence="9" type="ORF">WMO66_02320</name>
</gene>
<evidence type="ECO:0000256" key="3">
    <source>
        <dbReference type="ARBA" id="ARBA00022475"/>
    </source>
</evidence>
<dbReference type="Proteomes" id="UP001491552">
    <property type="component" value="Unassembled WGS sequence"/>
</dbReference>
<feature type="transmembrane region" description="Helical" evidence="7">
    <location>
        <begin position="175"/>
        <end position="192"/>
    </location>
</feature>
<dbReference type="RefSeq" id="WP_349134797.1">
    <property type="nucleotide sequence ID" value="NZ_JBBMFF010000120.1"/>
</dbReference>
<feature type="transmembrane region" description="Helical" evidence="7">
    <location>
        <begin position="572"/>
        <end position="592"/>
    </location>
</feature>
<evidence type="ECO:0000256" key="1">
    <source>
        <dbReference type="ARBA" id="ARBA00004651"/>
    </source>
</evidence>
<comment type="similarity">
    <text evidence="2">Belongs to the resistance-nodulation-cell division (RND) (TC 2.A.6) family. MmpL subfamily.</text>
</comment>
<feature type="transmembrane region" description="Helical" evidence="7">
    <location>
        <begin position="612"/>
        <end position="639"/>
    </location>
</feature>
<feature type="transmembrane region" description="Helical" evidence="7">
    <location>
        <begin position="545"/>
        <end position="566"/>
    </location>
</feature>
<evidence type="ECO:0000256" key="7">
    <source>
        <dbReference type="SAM" id="Phobius"/>
    </source>
</evidence>
<sequence length="703" mass="77065">MRFSKAVVRGRVAILILTVLLMIPAVFGMLGTRINYDMLNYLPDDMDTVIGQNALLEDFGKGAFSFIVVENMPEKDVAALQEKLESVEHVETVLWYNSLMDTSIPMQLLPDKLYDAFNTGDATMMAVFFDTATSADETMDAIREIRSIAGKQCFVSGMSALVTDLKDLCEQEEPIYVAIAVVLACVAMMVFLDSWLIPFVFLASIGAAILLNLGSNWFMGEISYITKALSAVLQLAVTMDYSIFLWHSYNEQRAIYPDKCEAMAHAISATLTSVVGSSITTIAGFLALCFMSFTLGRDLGIVMAKGVLLGVLSCVTVLPSLILLLDKPLQKTRHRSILPKMDGVAKGVTKVFPVFLALFVVLAPVFYFAYDKTNDEVYYDMGQCLPEDMEYVIANSKLSEEFDIASTHMLLVDASLPSKQVRSMISDMEQVDGVKYVLGLESVVGAGVPEEILPDSVRSILKSDKWELLLINSEYKVASDEVNAQIDSLNAILKKYDPTGMLIGEAPCMKDMIETTDHDFKVVNAVSILAIFLIILLVERSISLPFLLIAVIELAIFINLGLPHFLGQSLPFIAPICISTIQLGATVDYAILMTTRYKAERLAGKEKRPAVITALSTSIPSIIVSGMGLFAATFGVAIYSDIDIISSMCMLMARGAIVSMLCVILILPALLLLCDRLVCATTLGMRHCNHSRKHAEKQDASAR</sequence>
<feature type="transmembrane region" description="Helical" evidence="7">
    <location>
        <begin position="199"/>
        <end position="218"/>
    </location>
</feature>
<feature type="transmembrane region" description="Helical" evidence="7">
    <location>
        <begin position="347"/>
        <end position="370"/>
    </location>
</feature>
<keyword evidence="10" id="KW-1185">Reference proteome</keyword>
<name>A0ABV1G3V2_9FIRM</name>
<feature type="transmembrane region" description="Helical" evidence="7">
    <location>
        <begin position="12"/>
        <end position="36"/>
    </location>
</feature>
<keyword evidence="4 7" id="KW-0812">Transmembrane</keyword>
<dbReference type="Pfam" id="PF03176">
    <property type="entry name" value="MMPL"/>
    <property type="match status" value="2"/>
</dbReference>
<evidence type="ECO:0000256" key="6">
    <source>
        <dbReference type="ARBA" id="ARBA00023136"/>
    </source>
</evidence>
<feature type="transmembrane region" description="Helical" evidence="7">
    <location>
        <begin position="651"/>
        <end position="673"/>
    </location>
</feature>
<keyword evidence="5 7" id="KW-1133">Transmembrane helix</keyword>
<feature type="transmembrane region" description="Helical" evidence="7">
    <location>
        <begin position="520"/>
        <end position="538"/>
    </location>
</feature>
<feature type="transmembrane region" description="Helical" evidence="7">
    <location>
        <begin position="267"/>
        <end position="295"/>
    </location>
</feature>
<dbReference type="PROSITE" id="PS50156">
    <property type="entry name" value="SSD"/>
    <property type="match status" value="1"/>
</dbReference>
<dbReference type="EMBL" id="JBBMFF010000120">
    <property type="protein sequence ID" value="MEQ2510094.1"/>
    <property type="molecule type" value="Genomic_DNA"/>
</dbReference>